<reference evidence="1" key="1">
    <citation type="submission" date="2023-04" db="EMBL/GenBank/DDBJ databases">
        <title>Draft Genome sequencing of Naganishia species isolated from polar environments using Oxford Nanopore Technology.</title>
        <authorList>
            <person name="Leo P."/>
            <person name="Venkateswaran K."/>
        </authorList>
    </citation>
    <scope>NUCLEOTIDE SEQUENCE</scope>
    <source>
        <strain evidence="1">MNA-CCFEE 5425</strain>
    </source>
</reference>
<evidence type="ECO:0000313" key="2">
    <source>
        <dbReference type="Proteomes" id="UP001243375"/>
    </source>
</evidence>
<gene>
    <name evidence="1" type="ORF">QFC22_000756</name>
</gene>
<sequence length="318" mass="34854">MFSANSYVVPPRPTYAGPCTCVWPQEYARQQVRAKIDQESSAKADAISNPLGAISAAMPERFLPGGFQGVHQRMEAAADEAGKKAQGGDSSGPLDEFGRQIQRSGTPNFRYPPVGSTSHSAMLSTDSTIAPGRDVTYTQAGPAYGDVSPETERGGEIFAAVKSKGTEHIQHSRYNPEREDPRVAEERSMRKAQAKGKLATKVKPDPLGRKGKNYFAKSSETKMRELTAYREDVVAMLHSLIPDYSSEQSHRPVVHRDSLLCSSCMITLTHFLYFSPARFQPYLSETSTRAYLSLVDDAVASSHTQTPMEAHVQPITLP</sequence>
<dbReference type="Proteomes" id="UP001243375">
    <property type="component" value="Unassembled WGS sequence"/>
</dbReference>
<comment type="caution">
    <text evidence="1">The sequence shown here is derived from an EMBL/GenBank/DDBJ whole genome shotgun (WGS) entry which is preliminary data.</text>
</comment>
<accession>A0ACC2XK21</accession>
<protein>
    <submittedName>
        <fullName evidence="1">Uncharacterized protein</fullName>
    </submittedName>
</protein>
<evidence type="ECO:0000313" key="1">
    <source>
        <dbReference type="EMBL" id="KAJ9123965.1"/>
    </source>
</evidence>
<proteinExistence type="predicted"/>
<keyword evidence="2" id="KW-1185">Reference proteome</keyword>
<organism evidence="1 2">
    <name type="scientific">Naganishia vaughanmartiniae</name>
    <dbReference type="NCBI Taxonomy" id="1424756"/>
    <lineage>
        <taxon>Eukaryota</taxon>
        <taxon>Fungi</taxon>
        <taxon>Dikarya</taxon>
        <taxon>Basidiomycota</taxon>
        <taxon>Agaricomycotina</taxon>
        <taxon>Tremellomycetes</taxon>
        <taxon>Filobasidiales</taxon>
        <taxon>Filobasidiaceae</taxon>
        <taxon>Naganishia</taxon>
    </lineage>
</organism>
<dbReference type="EMBL" id="JASBWU010000002">
    <property type="protein sequence ID" value="KAJ9123965.1"/>
    <property type="molecule type" value="Genomic_DNA"/>
</dbReference>
<name>A0ACC2XK21_9TREE</name>